<feature type="compositionally biased region" description="Low complexity" evidence="1">
    <location>
        <begin position="969"/>
        <end position="980"/>
    </location>
</feature>
<evidence type="ECO:0000313" key="3">
    <source>
        <dbReference type="Proteomes" id="UP001430953"/>
    </source>
</evidence>
<feature type="compositionally biased region" description="Polar residues" evidence="1">
    <location>
        <begin position="746"/>
        <end position="762"/>
    </location>
</feature>
<feature type="region of interest" description="Disordered" evidence="1">
    <location>
        <begin position="51"/>
        <end position="74"/>
    </location>
</feature>
<dbReference type="Proteomes" id="UP001430953">
    <property type="component" value="Unassembled WGS sequence"/>
</dbReference>
<feature type="region of interest" description="Disordered" evidence="1">
    <location>
        <begin position="846"/>
        <end position="934"/>
    </location>
</feature>
<proteinExistence type="predicted"/>
<feature type="region of interest" description="Disordered" evidence="1">
    <location>
        <begin position="381"/>
        <end position="403"/>
    </location>
</feature>
<dbReference type="EMBL" id="JADYXP020000006">
    <property type="protein sequence ID" value="KAL0121645.1"/>
    <property type="molecule type" value="Genomic_DNA"/>
</dbReference>
<organism evidence="2 3">
    <name type="scientific">Cardiocondyla obscurior</name>
    <dbReference type="NCBI Taxonomy" id="286306"/>
    <lineage>
        <taxon>Eukaryota</taxon>
        <taxon>Metazoa</taxon>
        <taxon>Ecdysozoa</taxon>
        <taxon>Arthropoda</taxon>
        <taxon>Hexapoda</taxon>
        <taxon>Insecta</taxon>
        <taxon>Pterygota</taxon>
        <taxon>Neoptera</taxon>
        <taxon>Endopterygota</taxon>
        <taxon>Hymenoptera</taxon>
        <taxon>Apocrita</taxon>
        <taxon>Aculeata</taxon>
        <taxon>Formicoidea</taxon>
        <taxon>Formicidae</taxon>
        <taxon>Myrmicinae</taxon>
        <taxon>Cardiocondyla</taxon>
    </lineage>
</organism>
<dbReference type="AlphaFoldDB" id="A0AAW2G2H4"/>
<comment type="caution">
    <text evidence="2">The sequence shown here is derived from an EMBL/GenBank/DDBJ whole genome shotgun (WGS) entry which is preliminary data.</text>
</comment>
<accession>A0AAW2G2H4</accession>
<gene>
    <name evidence="2" type="ORF">PUN28_006863</name>
</gene>
<feature type="region of interest" description="Disordered" evidence="1">
    <location>
        <begin position="499"/>
        <end position="524"/>
    </location>
</feature>
<feature type="compositionally biased region" description="Polar residues" evidence="1">
    <location>
        <begin position="917"/>
        <end position="934"/>
    </location>
</feature>
<feature type="compositionally biased region" description="Basic and acidic residues" evidence="1">
    <location>
        <begin position="502"/>
        <end position="513"/>
    </location>
</feature>
<sequence length="1070" mass="119930">MFGGFGSERDHPDDQRNGAEIRMCDLIDLNSPNVRGAFELAKLASPLIPAPRHIRRDETDTQPEKREDDDNNPFDQVLHETAEYVSKKNDPFEVMLQQALRSKARKKKKGVNFADDFTPKSKKRYFKTMNKTLNMLDDSSLESRFDLFDGDKKETKMKTEIDTRNTDICDNNVAASASITKEENNVSTAESEYLPETLELSILNKSVMNDTLLEAFPMCKKSNKISFEDFSPEKDKLFEEYTFSFSNIKHIKPHSQRSLSQGAEKSPSKLLYLNKRAMSVADSQKSVLQSSESCLDKAFLISKLSEQSVFSNLSNVSSITKCSTFLSNNTMNRAFLDDSSVKTSQEEITAAESSAEIKPKYNLSDLTERFNKLKSTMSDMSISSINDGSNSTKEEDNKENKNNKLIDVDVFMPEGIETFNKSSSSTSSDSVFTTNKINKSILNEAKVLAKTFEELSSKPDSLSADDDLLSNNTLWMSELLPAFEEIPVAHNLIDLPVSPEGNSKDITYDDKKQSSTSTDSGDENFLKKLESPFTDNVAVQQDVTSLLSNLREIIKTENNAEAKKLLDNLENVLDINCKNNTELLVTYLNTSNKSSSQQISLDEKFNNLSIDKSKEENGKITPEEKFCNNEKSNVNHASEAVSRCIVNRDKSSVTSLSCEDDKNRADRANTPDSTKHNKHVEEKDNHVDKKIAIELLINLKKLLNGQAKDDTTMELLKNIGKALKTALNDNNENEMQTNCIVKQNVQQTTPVRTSESGRNSVKVTHRRSLESKPKSFEKIVRKSISTIELLPKNKSGTQIRGRTSEVENHQKLFLCNSGPAESTVSDSKKEKFSIMSDVKNKLKKRSDVTKLKGPMKAMHPVNDMQKKRASLGKQTLSSQIGTSPKSNKTTPLGNKIISSTPNSDNQITRKGTKSKPIASSTPDGQKNKSLLSTSTTKKRNFSCDISPVTAYVNMNGSDERKDNSKKMSKLPTPKKCTTPTRQRMDANGIPKFLTPPRNYSSLNKNNSDRLNKSFNFQRYSPVSGKIDITKTQQSPLKESNRISAKVKPFNLISKIKRHSTGDFTEKENNY</sequence>
<reference evidence="2 3" key="1">
    <citation type="submission" date="2023-03" db="EMBL/GenBank/DDBJ databases">
        <title>High recombination rates correlate with genetic variation in Cardiocondyla obscurior ants.</title>
        <authorList>
            <person name="Errbii M."/>
        </authorList>
    </citation>
    <scope>NUCLEOTIDE SEQUENCE [LARGE SCALE GENOMIC DNA]</scope>
    <source>
        <strain evidence="2">Alpha-2009</strain>
        <tissue evidence="2">Whole body</tissue>
    </source>
</reference>
<feature type="compositionally biased region" description="Basic and acidic residues" evidence="1">
    <location>
        <begin position="55"/>
        <end position="68"/>
    </location>
</feature>
<feature type="compositionally biased region" description="Polar residues" evidence="1">
    <location>
        <begin position="872"/>
        <end position="909"/>
    </location>
</feature>
<evidence type="ECO:0000313" key="2">
    <source>
        <dbReference type="EMBL" id="KAL0121645.1"/>
    </source>
</evidence>
<feature type="region of interest" description="Disordered" evidence="1">
    <location>
        <begin position="746"/>
        <end position="774"/>
    </location>
</feature>
<feature type="compositionally biased region" description="Basic and acidic residues" evidence="1">
    <location>
        <begin position="659"/>
        <end position="681"/>
    </location>
</feature>
<feature type="region of interest" description="Disordered" evidence="1">
    <location>
        <begin position="954"/>
        <end position="1011"/>
    </location>
</feature>
<feature type="compositionally biased region" description="Polar residues" evidence="1">
    <location>
        <begin position="381"/>
        <end position="391"/>
    </location>
</feature>
<feature type="compositionally biased region" description="Basic and acidic residues" evidence="1">
    <location>
        <begin position="392"/>
        <end position="403"/>
    </location>
</feature>
<keyword evidence="3" id="KW-1185">Reference proteome</keyword>
<feature type="region of interest" description="Disordered" evidence="1">
    <location>
        <begin position="655"/>
        <end position="681"/>
    </location>
</feature>
<name>A0AAW2G2H4_9HYME</name>
<protein>
    <submittedName>
        <fullName evidence="2">Uncharacterized protein</fullName>
    </submittedName>
</protein>
<evidence type="ECO:0000256" key="1">
    <source>
        <dbReference type="SAM" id="MobiDB-lite"/>
    </source>
</evidence>